<evidence type="ECO:0000256" key="1">
    <source>
        <dbReference type="SAM" id="Coils"/>
    </source>
</evidence>
<evidence type="ECO:0000313" key="3">
    <source>
        <dbReference type="EMBL" id="MFD2589087.1"/>
    </source>
</evidence>
<comment type="caution">
    <text evidence="3">The sequence shown here is derived from an EMBL/GenBank/DDBJ whole genome shotgun (WGS) entry which is preliminary data.</text>
</comment>
<protein>
    <submittedName>
        <fullName evidence="3">Uncharacterized protein</fullName>
    </submittedName>
</protein>
<keyword evidence="2" id="KW-1133">Transmembrane helix</keyword>
<reference evidence="4" key="1">
    <citation type="journal article" date="2019" name="Int. J. Syst. Evol. Microbiol.">
        <title>The Global Catalogue of Microorganisms (GCM) 10K type strain sequencing project: providing services to taxonomists for standard genome sequencing and annotation.</title>
        <authorList>
            <consortium name="The Broad Institute Genomics Platform"/>
            <consortium name="The Broad Institute Genome Sequencing Center for Infectious Disease"/>
            <person name="Wu L."/>
            <person name="Ma J."/>
        </authorList>
    </citation>
    <scope>NUCLEOTIDE SEQUENCE [LARGE SCALE GENOMIC DNA]</scope>
    <source>
        <strain evidence="4">KCTC 52368</strain>
    </source>
</reference>
<evidence type="ECO:0000313" key="4">
    <source>
        <dbReference type="Proteomes" id="UP001597526"/>
    </source>
</evidence>
<keyword evidence="2" id="KW-0472">Membrane</keyword>
<keyword evidence="4" id="KW-1185">Reference proteome</keyword>
<dbReference type="RefSeq" id="WP_377768563.1">
    <property type="nucleotide sequence ID" value="NZ_JBHULB010000083.1"/>
</dbReference>
<accession>A0ABW5N0B6</accession>
<evidence type="ECO:0000256" key="2">
    <source>
        <dbReference type="SAM" id="Phobius"/>
    </source>
</evidence>
<feature type="coiled-coil region" evidence="1">
    <location>
        <begin position="162"/>
        <end position="189"/>
    </location>
</feature>
<dbReference type="Proteomes" id="UP001597526">
    <property type="component" value="Unassembled WGS sequence"/>
</dbReference>
<proteinExistence type="predicted"/>
<gene>
    <name evidence="3" type="ORF">ACFSQJ_19335</name>
</gene>
<keyword evidence="1" id="KW-0175">Coiled coil</keyword>
<name>A0ABW5N0B6_9FLAO</name>
<feature type="transmembrane region" description="Helical" evidence="2">
    <location>
        <begin position="127"/>
        <end position="148"/>
    </location>
</feature>
<keyword evidence="2" id="KW-0812">Transmembrane</keyword>
<sequence length="195" mass="22509">MENVYIKSMEIGFNNPNGIKYFDLKKRIEETTSIKFDSSLESTFIKWIGESFESTFDDKNQLNAIISNSQPYIRFREGVDIIYKNAYDDFSFRSWVIKGATVKQYLDYLELQESRKAAIQAKKQSNLSIWIAIGAIIISTILGVISILNSPKPPQPPYDMKIIEDKSGMKELQKENDSLKNEIYEAQMLIESYES</sequence>
<dbReference type="EMBL" id="JBHULB010000083">
    <property type="protein sequence ID" value="MFD2589087.1"/>
    <property type="molecule type" value="Genomic_DNA"/>
</dbReference>
<organism evidence="3 4">
    <name type="scientific">Croceitalea marina</name>
    <dbReference type="NCBI Taxonomy" id="1775166"/>
    <lineage>
        <taxon>Bacteria</taxon>
        <taxon>Pseudomonadati</taxon>
        <taxon>Bacteroidota</taxon>
        <taxon>Flavobacteriia</taxon>
        <taxon>Flavobacteriales</taxon>
        <taxon>Flavobacteriaceae</taxon>
        <taxon>Croceitalea</taxon>
    </lineage>
</organism>